<evidence type="ECO:0000256" key="1">
    <source>
        <dbReference type="ARBA" id="ARBA00004141"/>
    </source>
</evidence>
<feature type="domain" description="ABC-2 type transporter transmembrane" evidence="8">
    <location>
        <begin position="116"/>
        <end position="316"/>
    </location>
</feature>
<feature type="transmembrane region" description="Helical" evidence="6">
    <location>
        <begin position="217"/>
        <end position="235"/>
    </location>
</feature>
<feature type="transmembrane region" description="Helical" evidence="6">
    <location>
        <begin position="604"/>
        <end position="624"/>
    </location>
</feature>
<dbReference type="AlphaFoldDB" id="A0A8J5IJ06"/>
<dbReference type="InterPro" id="IPR003439">
    <property type="entry name" value="ABC_transporter-like_ATP-bd"/>
</dbReference>
<feature type="transmembrane region" description="Helical" evidence="6">
    <location>
        <begin position="508"/>
        <end position="528"/>
    </location>
</feature>
<dbReference type="InterPro" id="IPR050352">
    <property type="entry name" value="ABCG_transporters"/>
</dbReference>
<dbReference type="Pfam" id="PF01061">
    <property type="entry name" value="ABC2_membrane"/>
    <property type="match status" value="1"/>
</dbReference>
<evidence type="ECO:0000256" key="4">
    <source>
        <dbReference type="ARBA" id="ARBA00022989"/>
    </source>
</evidence>
<evidence type="ECO:0000256" key="6">
    <source>
        <dbReference type="SAM" id="Phobius"/>
    </source>
</evidence>
<protein>
    <recommendedName>
        <fullName evidence="11">ABC transporter domain-containing protein</fullName>
    </recommendedName>
</protein>
<dbReference type="Pfam" id="PF00005">
    <property type="entry name" value="ABC_tran"/>
    <property type="match status" value="1"/>
</dbReference>
<evidence type="ECO:0000313" key="10">
    <source>
        <dbReference type="Proteomes" id="UP000709295"/>
    </source>
</evidence>
<comment type="caution">
    <text evidence="9">The sequence shown here is derived from an EMBL/GenBank/DDBJ whole genome shotgun (WGS) entry which is preliminary data.</text>
</comment>
<feature type="domain" description="ABC transporter" evidence="7">
    <location>
        <begin position="25"/>
        <end position="112"/>
    </location>
</feature>
<dbReference type="EMBL" id="JAENGY010000984">
    <property type="protein sequence ID" value="KAG6953955.1"/>
    <property type="molecule type" value="Genomic_DNA"/>
</dbReference>
<evidence type="ECO:0000256" key="5">
    <source>
        <dbReference type="ARBA" id="ARBA00023136"/>
    </source>
</evidence>
<dbReference type="PANTHER" id="PTHR48041">
    <property type="entry name" value="ABC TRANSPORTER G FAMILY MEMBER 28"/>
    <property type="match status" value="1"/>
</dbReference>
<keyword evidence="2" id="KW-0813">Transport</keyword>
<name>A0A8J5IJ06_9STRA</name>
<organism evidence="9 10">
    <name type="scientific">Phytophthora aleatoria</name>
    <dbReference type="NCBI Taxonomy" id="2496075"/>
    <lineage>
        <taxon>Eukaryota</taxon>
        <taxon>Sar</taxon>
        <taxon>Stramenopiles</taxon>
        <taxon>Oomycota</taxon>
        <taxon>Peronosporomycetes</taxon>
        <taxon>Peronosporales</taxon>
        <taxon>Peronosporaceae</taxon>
        <taxon>Phytophthora</taxon>
    </lineage>
</organism>
<proteinExistence type="predicted"/>
<accession>A0A8J5IJ06</accession>
<feature type="transmembrane region" description="Helical" evidence="6">
    <location>
        <begin position="565"/>
        <end position="584"/>
    </location>
</feature>
<gene>
    <name evidence="9" type="ORF">JG688_00012567</name>
</gene>
<feature type="transmembrane region" description="Helical" evidence="6">
    <location>
        <begin position="355"/>
        <end position="375"/>
    </location>
</feature>
<feature type="transmembrane region" description="Helical" evidence="6">
    <location>
        <begin position="241"/>
        <end position="261"/>
    </location>
</feature>
<dbReference type="GO" id="GO:0005524">
    <property type="term" value="F:ATP binding"/>
    <property type="evidence" value="ECO:0007669"/>
    <property type="project" value="InterPro"/>
</dbReference>
<dbReference type="GO" id="GO:0016887">
    <property type="term" value="F:ATP hydrolysis activity"/>
    <property type="evidence" value="ECO:0007669"/>
    <property type="project" value="InterPro"/>
</dbReference>
<evidence type="ECO:0000256" key="2">
    <source>
        <dbReference type="ARBA" id="ARBA00022448"/>
    </source>
</evidence>
<dbReference type="PANTHER" id="PTHR48041:SF139">
    <property type="entry name" value="PROTEIN SCARLET"/>
    <property type="match status" value="1"/>
</dbReference>
<dbReference type="InterPro" id="IPR013525">
    <property type="entry name" value="ABC2_TM"/>
</dbReference>
<feature type="non-terminal residue" evidence="9">
    <location>
        <position position="1"/>
    </location>
</feature>
<evidence type="ECO:0000313" key="9">
    <source>
        <dbReference type="EMBL" id="KAG6953955.1"/>
    </source>
</evidence>
<evidence type="ECO:0000256" key="3">
    <source>
        <dbReference type="ARBA" id="ARBA00022692"/>
    </source>
</evidence>
<keyword evidence="10" id="KW-1185">Reference proteome</keyword>
<keyword evidence="4 6" id="KW-1133">Transmembrane helix</keyword>
<dbReference type="GO" id="GO:0140359">
    <property type="term" value="F:ABC-type transporter activity"/>
    <property type="evidence" value="ECO:0007669"/>
    <property type="project" value="InterPro"/>
</dbReference>
<feature type="transmembrane region" description="Helical" evidence="6">
    <location>
        <begin position="268"/>
        <end position="290"/>
    </location>
</feature>
<dbReference type="GO" id="GO:0016020">
    <property type="term" value="C:membrane"/>
    <property type="evidence" value="ECO:0007669"/>
    <property type="project" value="UniProtKB-SubCell"/>
</dbReference>
<keyword evidence="5 6" id="KW-0472">Membrane</keyword>
<evidence type="ECO:0000259" key="7">
    <source>
        <dbReference type="Pfam" id="PF00005"/>
    </source>
</evidence>
<evidence type="ECO:0000259" key="8">
    <source>
        <dbReference type="Pfam" id="PF01061"/>
    </source>
</evidence>
<sequence>LKWSHVTFKVKTKNNESKCKEKIILNDISGSAHPGQLLVVMGPSRAGKSCLLDCISGPKDIRDGLEGTITVNGQPWTKQLKQQTSYVVQDDLFYETITVCTNTDGFKNDRLGRIVQLRVVLSRNVLGLFRDKTPFHAEVGQSLVVSILMGLLYLQLDMSFSGAFFYFMANEIFAAVEIQLASLPFEITMIRREYEAGLFYLASWYIARNLSDLPMQILLPFIVFVPAYFLIGIGHSFSVYLYLQTMTILSCSASVGLAYAISCLFRRANVATIMGMFILLPMLLFGGLMVNSDDTPVWINDISPIKFGSDAMMKIFWDEVSTIPCNEGTENCIAPSGQQVLENYSISTRSVVLDGVLLLVLNVGYRALGFVSLWINVHSEVIAEQDVQGGGDEDLIDTKEAKDLADRIEQRQLFVGGFIAVIIAKFPPLLRIEIVRDFFQIAGLFFEGLYNPNRPNGSLEDEEYTYDLDGEKVAFGDNVYTELVSSDPSQLGCPFRSLYAGFERNWSIYKVLQMIAKIILALIVVAAAKSVRTSGLLISICYFFVVVLSKYSQPFIDPVDDLMELISKITALTTAAGATAVAYVSQAAKTSSTAVVHVNRFMGFVVIVHSLNMAAMVLALAMGVSASRGLIKSCLGWLLFSDTSRGVEDGRAKNIIPHWDVDKEAKHRVWQSFWRAILLELAVSSEASDVGNQKRKGGGNKDSNIKGTDRLASLEEAVVASGLKRVESHWFGTEHVFTTQLRRIAREGLEGVDVYWNNPLGARDGHLDSVTCFGKMYVVPYPFHCVVVYDDAEDEAIIRDDCDKNSLLRSHENLSKLLLLNFTPEIMQKRELRQKLRVLSDANTPIKFVLNGPKKCFCGQGF</sequence>
<feature type="transmembrane region" description="Helical" evidence="6">
    <location>
        <begin position="413"/>
        <end position="430"/>
    </location>
</feature>
<evidence type="ECO:0008006" key="11">
    <source>
        <dbReference type="Google" id="ProtNLM"/>
    </source>
</evidence>
<reference evidence="9" key="1">
    <citation type="submission" date="2021-01" db="EMBL/GenBank/DDBJ databases">
        <title>Phytophthora aleatoria, a newly-described species from Pinus radiata is distinct from Phytophthora cactorum isolates based on comparative genomics.</title>
        <authorList>
            <person name="Mcdougal R."/>
            <person name="Panda P."/>
            <person name="Williams N."/>
            <person name="Studholme D.J."/>
        </authorList>
    </citation>
    <scope>NUCLEOTIDE SEQUENCE</scope>
    <source>
        <strain evidence="9">NZFS 4037</strain>
    </source>
</reference>
<dbReference type="Proteomes" id="UP000709295">
    <property type="component" value="Unassembled WGS sequence"/>
</dbReference>
<feature type="transmembrane region" description="Helical" evidence="6">
    <location>
        <begin position="535"/>
        <end position="553"/>
    </location>
</feature>
<comment type="subcellular location">
    <subcellularLocation>
        <location evidence="1">Membrane</location>
        <topology evidence="1">Multi-pass membrane protein</topology>
    </subcellularLocation>
</comment>
<keyword evidence="3 6" id="KW-0812">Transmembrane</keyword>